<evidence type="ECO:0000256" key="3">
    <source>
        <dbReference type="ARBA" id="ARBA00022692"/>
    </source>
</evidence>
<organism evidence="8 9">
    <name type="scientific">Natranaerobius thermophilus (strain ATCC BAA-1301 / DSM 18059 / JW/NM-WN-LF)</name>
    <dbReference type="NCBI Taxonomy" id="457570"/>
    <lineage>
        <taxon>Bacteria</taxon>
        <taxon>Bacillati</taxon>
        <taxon>Bacillota</taxon>
        <taxon>Clostridia</taxon>
        <taxon>Natranaerobiales</taxon>
        <taxon>Natranaerobiaceae</taxon>
        <taxon>Natranaerobius</taxon>
    </lineage>
</organism>
<dbReference type="eggNOG" id="COG1563">
    <property type="taxonomic scope" value="Bacteria"/>
</dbReference>
<dbReference type="InParanoid" id="B2A689"/>
<dbReference type="AlphaFoldDB" id="B2A689"/>
<keyword evidence="2" id="KW-1003">Cell membrane</keyword>
<gene>
    <name evidence="8" type="ordered locus">Nther_0504</name>
</gene>
<reference evidence="8 9" key="1">
    <citation type="submission" date="2008-04" db="EMBL/GenBank/DDBJ databases">
        <title>Complete sequence of chromosome of Natranaerobius thermophilus JW/NM-WN-LF.</title>
        <authorList>
            <consortium name="US DOE Joint Genome Institute"/>
            <person name="Copeland A."/>
            <person name="Lucas S."/>
            <person name="Lapidus A."/>
            <person name="Glavina del Rio T."/>
            <person name="Dalin E."/>
            <person name="Tice H."/>
            <person name="Bruce D."/>
            <person name="Goodwin L."/>
            <person name="Pitluck S."/>
            <person name="Chertkov O."/>
            <person name="Brettin T."/>
            <person name="Detter J.C."/>
            <person name="Han C."/>
            <person name="Kuske C.R."/>
            <person name="Schmutz J."/>
            <person name="Larimer F."/>
            <person name="Land M."/>
            <person name="Hauser L."/>
            <person name="Kyrpides N."/>
            <person name="Lykidis A."/>
            <person name="Mesbah N.M."/>
            <person name="Wiegel J."/>
        </authorList>
    </citation>
    <scope>NUCLEOTIDE SEQUENCE [LARGE SCALE GENOMIC DNA]</scope>
    <source>
        <strain evidence="9">ATCC BAA-1301 / DSM 18059 / JW/NM-WN-LF</strain>
    </source>
</reference>
<feature type="transmembrane region" description="Helical" evidence="6">
    <location>
        <begin position="54"/>
        <end position="73"/>
    </location>
</feature>
<name>B2A689_NATTJ</name>
<evidence type="ECO:0000259" key="7">
    <source>
        <dbReference type="Pfam" id="PF13244"/>
    </source>
</evidence>
<dbReference type="InterPro" id="IPR025383">
    <property type="entry name" value="MrpA_C/MbhD"/>
</dbReference>
<evidence type="ECO:0000256" key="1">
    <source>
        <dbReference type="ARBA" id="ARBA00004651"/>
    </source>
</evidence>
<dbReference type="OrthoDB" id="7875411at2"/>
<dbReference type="HOGENOM" id="CLU_173139_0_0_9"/>
<evidence type="ECO:0000256" key="2">
    <source>
        <dbReference type="ARBA" id="ARBA00022475"/>
    </source>
</evidence>
<feature type="transmembrane region" description="Helical" evidence="6">
    <location>
        <begin position="28"/>
        <end position="48"/>
    </location>
</feature>
<feature type="domain" description="MrpA C-terminal/MbhD" evidence="7">
    <location>
        <begin position="13"/>
        <end position="78"/>
    </location>
</feature>
<keyword evidence="4 6" id="KW-1133">Transmembrane helix</keyword>
<dbReference type="Proteomes" id="UP000001683">
    <property type="component" value="Chromosome"/>
</dbReference>
<dbReference type="RefSeq" id="WP_012446987.1">
    <property type="nucleotide sequence ID" value="NC_010718.1"/>
</dbReference>
<evidence type="ECO:0000256" key="6">
    <source>
        <dbReference type="SAM" id="Phobius"/>
    </source>
</evidence>
<comment type="subcellular location">
    <subcellularLocation>
        <location evidence="1">Cell membrane</location>
        <topology evidence="1">Multi-pass membrane protein</topology>
    </subcellularLocation>
</comment>
<evidence type="ECO:0000313" key="8">
    <source>
        <dbReference type="EMBL" id="ACB84100.1"/>
    </source>
</evidence>
<keyword evidence="3 6" id="KW-0812">Transmembrane</keyword>
<dbReference type="STRING" id="457570.Nther_0504"/>
<protein>
    <submittedName>
        <fullName evidence="8">Putative multicomponent Na+:H+ antiporter subunit B</fullName>
    </submittedName>
</protein>
<evidence type="ECO:0000313" key="9">
    <source>
        <dbReference type="Proteomes" id="UP000001683"/>
    </source>
</evidence>
<keyword evidence="5 6" id="KW-0472">Membrane</keyword>
<dbReference type="KEGG" id="nth:Nther_0504"/>
<dbReference type="EMBL" id="CP001034">
    <property type="protein sequence ID" value="ACB84100.1"/>
    <property type="molecule type" value="Genomic_DNA"/>
</dbReference>
<keyword evidence="9" id="KW-1185">Reference proteome</keyword>
<accession>B2A689</accession>
<dbReference type="GO" id="GO:0005886">
    <property type="term" value="C:plasma membrane"/>
    <property type="evidence" value="ECO:0007669"/>
    <property type="project" value="UniProtKB-SubCell"/>
</dbReference>
<feature type="transmembrane region" description="Helical" evidence="6">
    <location>
        <begin position="6"/>
        <end position="21"/>
    </location>
</feature>
<dbReference type="Pfam" id="PF13244">
    <property type="entry name" value="MbhD"/>
    <property type="match status" value="1"/>
</dbReference>
<sequence>MIHHVLNILLLSFLVVCALAVERTKDLLSAVIIFSAYSLVMAVTWEQLHAPDVAITEAAIGAGVTSLVFVVTISRTRRYED</sequence>
<evidence type="ECO:0000256" key="4">
    <source>
        <dbReference type="ARBA" id="ARBA00022989"/>
    </source>
</evidence>
<proteinExistence type="predicted"/>
<evidence type="ECO:0000256" key="5">
    <source>
        <dbReference type="ARBA" id="ARBA00023136"/>
    </source>
</evidence>
<reference evidence="8 9" key="2">
    <citation type="journal article" date="2011" name="J. Bacteriol.">
        <title>Complete genome sequence of the anaerobic, halophilic alkalithermophile Natranaerobius thermophilus JW/NM-WN-LF.</title>
        <authorList>
            <person name="Zhao B."/>
            <person name="Mesbah N.M."/>
            <person name="Dalin E."/>
            <person name="Goodwin L."/>
            <person name="Nolan M."/>
            <person name="Pitluck S."/>
            <person name="Chertkov O."/>
            <person name="Brettin T.S."/>
            <person name="Han J."/>
            <person name="Larimer F.W."/>
            <person name="Land M.L."/>
            <person name="Hauser L."/>
            <person name="Kyrpides N."/>
            <person name="Wiegel J."/>
        </authorList>
    </citation>
    <scope>NUCLEOTIDE SEQUENCE [LARGE SCALE GENOMIC DNA]</scope>
    <source>
        <strain evidence="9">ATCC BAA-1301 / DSM 18059 / JW/NM-WN-LF</strain>
    </source>
</reference>